<dbReference type="EMBL" id="BAAAFM010000001">
    <property type="protein sequence ID" value="GAA0199649.1"/>
    <property type="molecule type" value="Genomic_DNA"/>
</dbReference>
<dbReference type="InterPro" id="IPR032314">
    <property type="entry name" value="DUF4845"/>
</dbReference>
<evidence type="ECO:0000256" key="1">
    <source>
        <dbReference type="SAM" id="Phobius"/>
    </source>
</evidence>
<sequence length="136" mass="15402">MTTQSNLSNKRMSRTYLNKQYQGGMTAAGWLIIMAIVLFFMYLAIKLVPAYMEYFSIKSSLKSVAEESDSSTSKSDLKRYISGRFSVNSIDIVETDDVEIKDVTGGKALYIEYENRIALFGNISALLEFKHEEPLN</sequence>
<reference evidence="2 3" key="1">
    <citation type="journal article" date="2019" name="Int. J. Syst. Evol. Microbiol.">
        <title>The Global Catalogue of Microorganisms (GCM) 10K type strain sequencing project: providing services to taxonomists for standard genome sequencing and annotation.</title>
        <authorList>
            <consortium name="The Broad Institute Genomics Platform"/>
            <consortium name="The Broad Institute Genome Sequencing Center for Infectious Disease"/>
            <person name="Wu L."/>
            <person name="Ma J."/>
        </authorList>
    </citation>
    <scope>NUCLEOTIDE SEQUENCE [LARGE SCALE GENOMIC DNA]</scope>
    <source>
        <strain evidence="2 3">JCM 16211</strain>
    </source>
</reference>
<accession>A0ABN0SU23</accession>
<feature type="transmembrane region" description="Helical" evidence="1">
    <location>
        <begin position="21"/>
        <end position="45"/>
    </location>
</feature>
<keyword evidence="1" id="KW-0812">Transmembrane</keyword>
<evidence type="ECO:0000313" key="2">
    <source>
        <dbReference type="EMBL" id="GAA0199649.1"/>
    </source>
</evidence>
<protein>
    <recommendedName>
        <fullName evidence="4">DUF4845 domain-containing protein</fullName>
    </recommendedName>
</protein>
<evidence type="ECO:0000313" key="3">
    <source>
        <dbReference type="Proteomes" id="UP001501221"/>
    </source>
</evidence>
<proteinExistence type="predicted"/>
<dbReference type="Proteomes" id="UP001501221">
    <property type="component" value="Unassembled WGS sequence"/>
</dbReference>
<keyword evidence="1" id="KW-0472">Membrane</keyword>
<keyword evidence="1" id="KW-1133">Transmembrane helix</keyword>
<comment type="caution">
    <text evidence="2">The sequence shown here is derived from an EMBL/GenBank/DDBJ whole genome shotgun (WGS) entry which is preliminary data.</text>
</comment>
<dbReference type="Pfam" id="PF16137">
    <property type="entry name" value="DUF4845"/>
    <property type="match status" value="1"/>
</dbReference>
<evidence type="ECO:0008006" key="4">
    <source>
        <dbReference type="Google" id="ProtNLM"/>
    </source>
</evidence>
<name>A0ABN0SU23_9GAMM</name>
<gene>
    <name evidence="2" type="ORF">GCM10009123_03790</name>
</gene>
<keyword evidence="3" id="KW-1185">Reference proteome</keyword>
<organism evidence="2 3">
    <name type="scientific">Kangiella japonica</name>
    <dbReference type="NCBI Taxonomy" id="647384"/>
    <lineage>
        <taxon>Bacteria</taxon>
        <taxon>Pseudomonadati</taxon>
        <taxon>Pseudomonadota</taxon>
        <taxon>Gammaproteobacteria</taxon>
        <taxon>Kangiellales</taxon>
        <taxon>Kangiellaceae</taxon>
        <taxon>Kangiella</taxon>
    </lineage>
</organism>